<evidence type="ECO:0000256" key="3">
    <source>
        <dbReference type="SAM" id="SignalP"/>
    </source>
</evidence>
<evidence type="ECO:0000256" key="2">
    <source>
        <dbReference type="SAM" id="Coils"/>
    </source>
</evidence>
<keyword evidence="2" id="KW-0175">Coiled coil</keyword>
<protein>
    <recommendedName>
        <fullName evidence="5">TolC family protein</fullName>
    </recommendedName>
</protein>
<dbReference type="PANTHER" id="PTHR30203:SF24">
    <property type="entry name" value="BLR4935 PROTEIN"/>
    <property type="match status" value="1"/>
</dbReference>
<dbReference type="SUPFAM" id="SSF56954">
    <property type="entry name" value="Outer membrane efflux proteins (OEP)"/>
    <property type="match status" value="1"/>
</dbReference>
<sequence>MTIIAAIMCLAPSLSHGAEALVVSLNSIPDRVKKQNPDLAAARFRIAEAYGRLRQSGRPSNPELEIGAAHNRDFRERALSIGVARKFPVTNRLILEKAVSLAAVKKAEAEVREVERQLVGESQQVMIKILALRKRKELLVKQSKIAKQLAEYIDAAAKKGEGSILDAGQAKLEAAQFSNEMRRLDAESAALTGTLKPLLGMTVTEALVVSGTLPEVSTPARSTNPDRRPDLQAARYAIKEAEQAAALERANSRDDIEVSITGSVERSEDAPDGYDTEATVGIGVKIPLPLYNKNEGAIEEADARKKRREKEAEALAHNIRHQAAGAHGEMVEWAKLTSEITDTLLPLAQQQADLADQAFRNGQGNLQAYLRTREQLLKLASSRLDAVREFHLARIRYQSSLAR</sequence>
<keyword evidence="3" id="KW-0732">Signal</keyword>
<gene>
    <name evidence="4" type="ORF">NT6N_07810</name>
</gene>
<dbReference type="EMBL" id="AP026866">
    <property type="protein sequence ID" value="BDS05741.1"/>
    <property type="molecule type" value="Genomic_DNA"/>
</dbReference>
<name>A0AAT9FIH1_9BACT</name>
<feature type="chain" id="PRO_5043490595" description="TolC family protein" evidence="3">
    <location>
        <begin position="21"/>
        <end position="403"/>
    </location>
</feature>
<dbReference type="KEGG" id="osu:NT6N_07810"/>
<accession>A0AAT9FIH1</accession>
<dbReference type="Gene3D" id="1.20.1600.10">
    <property type="entry name" value="Outer membrane efflux proteins (OEP)"/>
    <property type="match status" value="1"/>
</dbReference>
<evidence type="ECO:0000256" key="1">
    <source>
        <dbReference type="ARBA" id="ARBA00007613"/>
    </source>
</evidence>
<dbReference type="InterPro" id="IPR003423">
    <property type="entry name" value="OMP_efflux"/>
</dbReference>
<proteinExistence type="inferred from homology"/>
<dbReference type="Pfam" id="PF02321">
    <property type="entry name" value="OEP"/>
    <property type="match status" value="2"/>
</dbReference>
<dbReference type="AlphaFoldDB" id="A0AAT9FIH1"/>
<dbReference type="GO" id="GO:0015562">
    <property type="term" value="F:efflux transmembrane transporter activity"/>
    <property type="evidence" value="ECO:0007669"/>
    <property type="project" value="InterPro"/>
</dbReference>
<feature type="coiled-coil region" evidence="2">
    <location>
        <begin position="97"/>
        <end position="124"/>
    </location>
</feature>
<evidence type="ECO:0008006" key="5">
    <source>
        <dbReference type="Google" id="ProtNLM"/>
    </source>
</evidence>
<evidence type="ECO:0000313" key="4">
    <source>
        <dbReference type="EMBL" id="BDS05741.1"/>
    </source>
</evidence>
<feature type="signal peptide" evidence="3">
    <location>
        <begin position="1"/>
        <end position="20"/>
    </location>
</feature>
<organism evidence="4">
    <name type="scientific">Oceaniferula spumae</name>
    <dbReference type="NCBI Taxonomy" id="2979115"/>
    <lineage>
        <taxon>Bacteria</taxon>
        <taxon>Pseudomonadati</taxon>
        <taxon>Verrucomicrobiota</taxon>
        <taxon>Verrucomicrobiia</taxon>
        <taxon>Verrucomicrobiales</taxon>
        <taxon>Verrucomicrobiaceae</taxon>
        <taxon>Oceaniferula</taxon>
    </lineage>
</organism>
<reference evidence="4" key="1">
    <citation type="submission" date="2024-07" db="EMBL/GenBank/DDBJ databases">
        <title>Complete genome sequence of Verrucomicrobiaceae bacterium NT6N.</title>
        <authorList>
            <person name="Huang C."/>
            <person name="Takami H."/>
            <person name="Hamasaki K."/>
        </authorList>
    </citation>
    <scope>NUCLEOTIDE SEQUENCE</scope>
    <source>
        <strain evidence="4">NT6N</strain>
    </source>
</reference>
<dbReference type="InterPro" id="IPR010131">
    <property type="entry name" value="MdtP/NodT-like"/>
</dbReference>
<comment type="similarity">
    <text evidence="1">Belongs to the outer membrane factor (OMF) (TC 1.B.17) family.</text>
</comment>
<dbReference type="PANTHER" id="PTHR30203">
    <property type="entry name" value="OUTER MEMBRANE CATION EFFLUX PROTEIN"/>
    <property type="match status" value="1"/>
</dbReference>